<dbReference type="PANTHER" id="PTHR42643">
    <property type="entry name" value="IONOTROPIC RECEPTOR 20A-RELATED"/>
    <property type="match status" value="1"/>
</dbReference>
<keyword evidence="6" id="KW-0675">Receptor</keyword>
<feature type="signal peptide" evidence="10">
    <location>
        <begin position="1"/>
        <end position="23"/>
    </location>
</feature>
<evidence type="ECO:0000256" key="2">
    <source>
        <dbReference type="ARBA" id="ARBA00022475"/>
    </source>
</evidence>
<keyword evidence="5 9" id="KW-0472">Membrane</keyword>
<dbReference type="VEuPathDB" id="VectorBase:AAEL015265"/>
<sequence length="719" mass="82747">MLFCSLILPVWLNLIVNPKHVGSDEDVPSWLTNQVVQSHIKAIFDGIERIDVVLGDPGSNEANPQELLDVLIHRGSVDSPPILGGKSIRLYREVIPRDEQEGCDSDRSLLSAIIEMEEGDDEAAELEAELLDVIDREYEDEWRFIEWDRTYESFARIWDQNHDFGYMVFVRWRAFELSMRCLLDPYATYLFVLSEGSAFEMEKLKEFMSSVWTREGVFKVFFLLDEKIFTYDPFMTNGIRKYGVMKELISPADIPRVPQGDFNGYPIKIDVFRSTYSDTILDKQGKVVEFIGADIEAGRAFTEAMNFTPTYLPPDKDGFGFKLPNGSFNGVIGRLARRESDITFVGFFIKDYFSRDVEFTTGIYTDELCCLVKKASRVPEYLLPITIFPADLWTLLFLTGILFSITWVIIRAGIQAKSRTGVRWNQKSRLAYLFNLSNDIRDAPLYRKMVQICVDTYILLVSGPYQRFTRSGTERLMLFGIIMVSLIFVSMFQSSLSSVFLNPVYYKDIDSLQRLDESGLQIPVKYKGFTDDVFPANYSPMMDSLRSKMVYNPIKTSMMELVSHSTKIATVTRRTTLSLDNAVFISTKQLFMVPECPRLYNLAYVVPRHSVLLEGINVLILQMLNGGLINHWIDVMNFNVTIRDWEQIRSSHEESFKILTLIDMQFPFYLLAIGLILSGVIFLIELVYYRISTMSALKRRRRRVKQGTPRLLGILNGRI</sequence>
<dbReference type="GO" id="GO:0005886">
    <property type="term" value="C:plasma membrane"/>
    <property type="evidence" value="ECO:0007669"/>
    <property type="project" value="UniProtKB-SubCell"/>
</dbReference>
<evidence type="ECO:0000256" key="5">
    <source>
        <dbReference type="ARBA" id="ARBA00023136"/>
    </source>
</evidence>
<keyword evidence="7" id="KW-0325">Glycoprotein</keyword>
<dbReference type="eggNOG" id="ENOG502SPRF">
    <property type="taxonomic scope" value="Eukaryota"/>
</dbReference>
<dbReference type="CTD" id="5566818"/>
<dbReference type="OMA" id="VYMDDLC"/>
<evidence type="ECO:0000313" key="12">
    <source>
        <dbReference type="Proteomes" id="UP000682892"/>
    </source>
</evidence>
<reference evidence="11" key="3">
    <citation type="submission" date="2012-09" db="EMBL/GenBank/DDBJ databases">
        <authorList>
            <consortium name="VectorBase"/>
        </authorList>
    </citation>
    <scope>NUCLEOTIDE SEQUENCE</scope>
    <source>
        <strain evidence="11">Liverpool</strain>
    </source>
</reference>
<dbReference type="AlphaFoldDB" id="Q16EC8"/>
<evidence type="ECO:0000256" key="6">
    <source>
        <dbReference type="ARBA" id="ARBA00023170"/>
    </source>
</evidence>
<evidence type="ECO:0000256" key="7">
    <source>
        <dbReference type="ARBA" id="ARBA00023180"/>
    </source>
</evidence>
<gene>
    <name evidence="11" type="ORF">AaeL_AAEL015265</name>
</gene>
<evidence type="ECO:0000313" key="11">
    <source>
        <dbReference type="EMBL" id="EAT32583.1"/>
    </source>
</evidence>
<evidence type="ECO:0000256" key="9">
    <source>
        <dbReference type="SAM" id="Phobius"/>
    </source>
</evidence>
<dbReference type="OrthoDB" id="8195814at2759"/>
<feature type="coiled-coil region" evidence="8">
    <location>
        <begin position="109"/>
        <end position="136"/>
    </location>
</feature>
<proteinExistence type="predicted"/>
<dbReference type="HOGENOM" id="CLU_024760_0_0_1"/>
<protein>
    <submittedName>
        <fullName evidence="11">AAEL015265-PA</fullName>
    </submittedName>
</protein>
<dbReference type="PANTHER" id="PTHR42643:SF38">
    <property type="entry name" value="IONOTROPIC RECEPTOR 100A"/>
    <property type="match status" value="1"/>
</dbReference>
<keyword evidence="3 9" id="KW-0812">Transmembrane</keyword>
<keyword evidence="10" id="KW-0732">Signal</keyword>
<dbReference type="Gene3D" id="3.40.190.10">
    <property type="entry name" value="Periplasmic binding protein-like II"/>
    <property type="match status" value="1"/>
</dbReference>
<accession>Q16EC8</accession>
<dbReference type="PaxDb" id="7159-AAEL015265-PA"/>
<dbReference type="InterPro" id="IPR052192">
    <property type="entry name" value="Insect_Ionotropic_Sensory_Rcpt"/>
</dbReference>
<keyword evidence="4 9" id="KW-1133">Transmembrane helix</keyword>
<evidence type="ECO:0000256" key="3">
    <source>
        <dbReference type="ARBA" id="ARBA00022692"/>
    </source>
</evidence>
<evidence type="ECO:0000256" key="4">
    <source>
        <dbReference type="ARBA" id="ARBA00022989"/>
    </source>
</evidence>
<dbReference type="EMBL" id="CH478845">
    <property type="protein sequence ID" value="EAT32583.1"/>
    <property type="molecule type" value="Genomic_DNA"/>
</dbReference>
<evidence type="ECO:0000256" key="1">
    <source>
        <dbReference type="ARBA" id="ARBA00004651"/>
    </source>
</evidence>
<keyword evidence="8" id="KW-0175">Coiled coil</keyword>
<dbReference type="PhylomeDB" id="Q16EC8"/>
<feature type="transmembrane region" description="Helical" evidence="9">
    <location>
        <begin position="476"/>
        <end position="496"/>
    </location>
</feature>
<dbReference type="SUPFAM" id="SSF53850">
    <property type="entry name" value="Periplasmic binding protein-like II"/>
    <property type="match status" value="1"/>
</dbReference>
<feature type="transmembrane region" description="Helical" evidence="9">
    <location>
        <begin position="392"/>
        <end position="410"/>
    </location>
</feature>
<keyword evidence="2" id="KW-1003">Cell membrane</keyword>
<organism evidence="11 12">
    <name type="scientific">Aedes aegypti</name>
    <name type="common">Yellowfever mosquito</name>
    <name type="synonym">Culex aegypti</name>
    <dbReference type="NCBI Taxonomy" id="7159"/>
    <lineage>
        <taxon>Eukaryota</taxon>
        <taxon>Metazoa</taxon>
        <taxon>Ecdysozoa</taxon>
        <taxon>Arthropoda</taxon>
        <taxon>Hexapoda</taxon>
        <taxon>Insecta</taxon>
        <taxon>Pterygota</taxon>
        <taxon>Neoptera</taxon>
        <taxon>Endopterygota</taxon>
        <taxon>Diptera</taxon>
        <taxon>Nematocera</taxon>
        <taxon>Culicoidea</taxon>
        <taxon>Culicidae</taxon>
        <taxon>Culicinae</taxon>
        <taxon>Aedini</taxon>
        <taxon>Aedes</taxon>
        <taxon>Stegomyia</taxon>
    </lineage>
</organism>
<dbReference type="Proteomes" id="UP000682892">
    <property type="component" value="Unassembled WGS sequence"/>
</dbReference>
<dbReference type="KEGG" id="aag:5566818"/>
<evidence type="ECO:0000256" key="8">
    <source>
        <dbReference type="SAM" id="Coils"/>
    </source>
</evidence>
<feature type="transmembrane region" description="Helical" evidence="9">
    <location>
        <begin position="668"/>
        <end position="691"/>
    </location>
</feature>
<evidence type="ECO:0000256" key="10">
    <source>
        <dbReference type="SAM" id="SignalP"/>
    </source>
</evidence>
<reference evidence="11" key="1">
    <citation type="submission" date="2005-10" db="EMBL/GenBank/DDBJ databases">
        <authorList>
            <person name="Loftus B.J."/>
            <person name="Nene V.M."/>
            <person name="Hannick L.I."/>
            <person name="Bidwell S."/>
            <person name="Haas B."/>
            <person name="Amedeo P."/>
            <person name="Orvis J."/>
            <person name="Wortman J.R."/>
            <person name="White O.R."/>
            <person name="Salzberg S."/>
            <person name="Shumway M."/>
            <person name="Koo H."/>
            <person name="Zhao Y."/>
            <person name="Holmes M."/>
            <person name="Miller J."/>
            <person name="Schatz M."/>
            <person name="Pop M."/>
            <person name="Pai G."/>
            <person name="Utterback T."/>
            <person name="Rogers Y.-H."/>
            <person name="Kravitz S."/>
            <person name="Fraser C.M."/>
        </authorList>
    </citation>
    <scope>NUCLEOTIDE SEQUENCE</scope>
    <source>
        <strain evidence="11">Liverpool</strain>
    </source>
</reference>
<feature type="chain" id="PRO_5030175036" evidence="10">
    <location>
        <begin position="24"/>
        <end position="719"/>
    </location>
</feature>
<name>Q16EC8_AEDAE</name>
<comment type="subcellular location">
    <subcellularLocation>
        <location evidence="1">Cell membrane</location>
        <topology evidence="1">Multi-pass membrane protein</topology>
    </subcellularLocation>
</comment>
<reference evidence="11" key="2">
    <citation type="journal article" date="2007" name="Science">
        <title>Genome sequence of Aedes aegypti, a major arbovirus vector.</title>
        <authorList>
            <person name="Nene V."/>
            <person name="Wortman J.R."/>
            <person name="Lawson D."/>
            <person name="Haas B."/>
            <person name="Kodira C."/>
            <person name="Tu Z.J."/>
            <person name="Loftus B."/>
            <person name="Xi Z."/>
            <person name="Megy K."/>
            <person name="Grabherr M."/>
            <person name="Ren Q."/>
            <person name="Zdobnov E.M."/>
            <person name="Lobo N.F."/>
            <person name="Campbell K.S."/>
            <person name="Brown S.E."/>
            <person name="Bonaldo M.F."/>
            <person name="Zhu J."/>
            <person name="Sinkins S.P."/>
            <person name="Hogenkamp D.G."/>
            <person name="Amedeo P."/>
            <person name="Arensburger P."/>
            <person name="Atkinson P.W."/>
            <person name="Bidwell S."/>
            <person name="Biedler J."/>
            <person name="Birney E."/>
            <person name="Bruggner R.V."/>
            <person name="Costas J."/>
            <person name="Coy M.R."/>
            <person name="Crabtree J."/>
            <person name="Crawford M."/>
            <person name="Debruyn B."/>
            <person name="Decaprio D."/>
            <person name="Eiglmeier K."/>
            <person name="Eisenstadt E."/>
            <person name="El-Dorry H."/>
            <person name="Gelbart W.M."/>
            <person name="Gomes S.L."/>
            <person name="Hammond M."/>
            <person name="Hannick L.I."/>
            <person name="Hogan J.R."/>
            <person name="Holmes M.H."/>
            <person name="Jaffe D."/>
            <person name="Johnston J.S."/>
            <person name="Kennedy R.C."/>
            <person name="Koo H."/>
            <person name="Kravitz S."/>
            <person name="Kriventseva E.V."/>
            <person name="Kulp D."/>
            <person name="Labutti K."/>
            <person name="Lee E."/>
            <person name="Li S."/>
            <person name="Lovin D.D."/>
            <person name="Mao C."/>
            <person name="Mauceli E."/>
            <person name="Menck C.F."/>
            <person name="Miller J.R."/>
            <person name="Montgomery P."/>
            <person name="Mori A."/>
            <person name="Nascimento A.L."/>
            <person name="Naveira H.F."/>
            <person name="Nusbaum C."/>
            <person name="O'leary S."/>
            <person name="Orvis J."/>
            <person name="Pertea M."/>
            <person name="Quesneville H."/>
            <person name="Reidenbach K.R."/>
            <person name="Rogers Y.H."/>
            <person name="Roth C.W."/>
            <person name="Schneider J.R."/>
            <person name="Schatz M."/>
            <person name="Shumway M."/>
            <person name="Stanke M."/>
            <person name="Stinson E.O."/>
            <person name="Tubio J.M."/>
            <person name="Vanzee J.P."/>
            <person name="Verjovski-Almeida S."/>
            <person name="Werner D."/>
            <person name="White O."/>
            <person name="Wyder S."/>
            <person name="Zeng Q."/>
            <person name="Zhao Q."/>
            <person name="Zhao Y."/>
            <person name="Hill C.A."/>
            <person name="Raikhel A.S."/>
            <person name="Soares M.B."/>
            <person name="Knudson D.L."/>
            <person name="Lee N.H."/>
            <person name="Galagan J."/>
            <person name="Salzberg S.L."/>
            <person name="Paulsen I.T."/>
            <person name="Dimopoulos G."/>
            <person name="Collins F.H."/>
            <person name="Birren B."/>
            <person name="Fraser-Liggett C.M."/>
            <person name="Severson D.W."/>
        </authorList>
    </citation>
    <scope>NUCLEOTIDE SEQUENCE [LARGE SCALE GENOMIC DNA]</scope>
    <source>
        <strain evidence="11">Liverpool</strain>
    </source>
</reference>